<proteinExistence type="predicted"/>
<evidence type="ECO:0000313" key="3">
    <source>
        <dbReference type="Proteomes" id="UP001333110"/>
    </source>
</evidence>
<gene>
    <name evidence="2" type="ORF">QYF61_020861</name>
</gene>
<evidence type="ECO:0000256" key="1">
    <source>
        <dbReference type="SAM" id="MobiDB-lite"/>
    </source>
</evidence>
<accession>A0AAN7MW07</accession>
<feature type="region of interest" description="Disordered" evidence="1">
    <location>
        <begin position="407"/>
        <end position="444"/>
    </location>
</feature>
<reference evidence="2 3" key="1">
    <citation type="journal article" date="2023" name="J. Hered.">
        <title>Chromosome-level genome of the wood stork (Mycteria americana) provides insight into avian chromosome evolution.</title>
        <authorList>
            <person name="Flamio R. Jr."/>
            <person name="Ramstad K.M."/>
        </authorList>
    </citation>
    <scope>NUCLEOTIDE SEQUENCE [LARGE SCALE GENOMIC DNA]</scope>
    <source>
        <strain evidence="2">JAX WOST 10</strain>
    </source>
</reference>
<feature type="region of interest" description="Disordered" evidence="1">
    <location>
        <begin position="586"/>
        <end position="611"/>
    </location>
</feature>
<keyword evidence="3" id="KW-1185">Reference proteome</keyword>
<comment type="caution">
    <text evidence="2">The sequence shown here is derived from an EMBL/GenBank/DDBJ whole genome shotgun (WGS) entry which is preliminary data.</text>
</comment>
<dbReference type="EMBL" id="JAUNZN010000011">
    <property type="protein sequence ID" value="KAK4814499.1"/>
    <property type="molecule type" value="Genomic_DNA"/>
</dbReference>
<organism evidence="2 3">
    <name type="scientific">Mycteria americana</name>
    <name type="common">Wood stork</name>
    <dbReference type="NCBI Taxonomy" id="33587"/>
    <lineage>
        <taxon>Eukaryota</taxon>
        <taxon>Metazoa</taxon>
        <taxon>Chordata</taxon>
        <taxon>Craniata</taxon>
        <taxon>Vertebrata</taxon>
        <taxon>Euteleostomi</taxon>
        <taxon>Archelosauria</taxon>
        <taxon>Archosauria</taxon>
        <taxon>Dinosauria</taxon>
        <taxon>Saurischia</taxon>
        <taxon>Theropoda</taxon>
        <taxon>Coelurosauria</taxon>
        <taxon>Aves</taxon>
        <taxon>Neognathae</taxon>
        <taxon>Neoaves</taxon>
        <taxon>Aequornithes</taxon>
        <taxon>Ciconiiformes</taxon>
        <taxon>Ciconiidae</taxon>
        <taxon>Mycteria</taxon>
    </lineage>
</organism>
<evidence type="ECO:0000313" key="2">
    <source>
        <dbReference type="EMBL" id="KAK4814499.1"/>
    </source>
</evidence>
<protein>
    <submittedName>
        <fullName evidence="2">Uncharacterized protein</fullName>
    </submittedName>
</protein>
<sequence>MRLGSHIHSGEHRGHRFLTTGSTSQDCKKHFPKLHLLGDGDLSGLRDKKIRVDIAWMVTQPLSLVTDGEGPNPHLATASFQVVVESDKVSPQPPFLQAKPPQFPQLLPISLVLQTLHQLRCPSLDTFQHLNVSLVVRGPKLNTVFEVRPHQCQVIFSLDHFSDLLHSTTLYPSAAQAALHTTSLQRDQRGGAACNDVRCHLITETAVSHPLVSAGILHLKERGAKTFLKFQSLGTAHVWTGAGQVDTQSVTEAEGKRELEGLAVIVSGAIHTEEPLEQAGCSPETTDGMWPHRSNGQERKPVESSKILQSVSPSDDLQQKLSQNSLETISEITPLESGLLYLPISSTAPQCCDNPNQGQFQELVSPQPDAMIIGRQQTSTNVSKIFQDLQLSWPCRGHTFAEGMVDTTLPQRSPEPPKSQGPSAETEKAAYAEHDEVGDEDGDHRPSRVLMLLFPMEPELVPIHALNGIEAAVLPVVASPRYRQWQIPGAIVPLWHCKSWLRLSCSAHKVGDERGGGQHSRREVETTELTLLLRERTSGGHGQSYPQLLHEQQQTATPGRVDEAPTALELKQGQPVPVWGANGASWTNRTAGSRPAGGQIDTTESGQKHPNSGVVKLIKNQDHTAKNKCPKRQMEVWLDMIPTADVFENVQAVIESLYIPLSALH</sequence>
<dbReference type="AlphaFoldDB" id="A0AAN7MW07"/>
<feature type="non-terminal residue" evidence="2">
    <location>
        <position position="665"/>
    </location>
</feature>
<feature type="region of interest" description="Disordered" evidence="1">
    <location>
        <begin position="275"/>
        <end position="319"/>
    </location>
</feature>
<feature type="compositionally biased region" description="Basic and acidic residues" evidence="1">
    <location>
        <begin position="425"/>
        <end position="435"/>
    </location>
</feature>
<feature type="region of interest" description="Disordered" evidence="1">
    <location>
        <begin position="1"/>
        <end position="22"/>
    </location>
</feature>
<feature type="compositionally biased region" description="Polar residues" evidence="1">
    <location>
        <begin position="306"/>
        <end position="319"/>
    </location>
</feature>
<feature type="compositionally biased region" description="Polar residues" evidence="1">
    <location>
        <begin position="600"/>
        <end position="610"/>
    </location>
</feature>
<name>A0AAN7MW07_MYCAM</name>
<dbReference type="Proteomes" id="UP001333110">
    <property type="component" value="Unassembled WGS sequence"/>
</dbReference>